<organism>
    <name type="scientific">Physcomitrium patens</name>
    <name type="common">Spreading-leaved earth moss</name>
    <name type="synonym">Physcomitrella patens</name>
    <dbReference type="NCBI Taxonomy" id="3218"/>
    <lineage>
        <taxon>Eukaryota</taxon>
        <taxon>Viridiplantae</taxon>
        <taxon>Streptophyta</taxon>
        <taxon>Embryophyta</taxon>
        <taxon>Bryophyta</taxon>
        <taxon>Bryophytina</taxon>
        <taxon>Bryopsida</taxon>
        <taxon>Funariidae</taxon>
        <taxon>Funariales</taxon>
        <taxon>Funariaceae</taxon>
        <taxon>Physcomitrium</taxon>
    </lineage>
</organism>
<protein>
    <submittedName>
        <fullName evidence="2">Predicted protein</fullName>
    </submittedName>
</protein>
<evidence type="ECO:0000313" key="2">
    <source>
        <dbReference type="EMBL" id="EDQ50342.1"/>
    </source>
</evidence>
<feature type="transmembrane region" description="Helical" evidence="1">
    <location>
        <begin position="181"/>
        <end position="199"/>
    </location>
</feature>
<reference evidence="2" key="1">
    <citation type="journal article" date="2008" name="Science">
        <title>The Physcomitrella genome reveals evolutionary insights into the conquest of land by plants.</title>
        <authorList>
            <person name="Rensing S."/>
            <person name="Lang D."/>
            <person name="Zimmer A."/>
            <person name="Terry A."/>
            <person name="Salamov A."/>
            <person name="Shapiro H."/>
            <person name="Nishiyama T."/>
            <person name="Perroud P.-F."/>
            <person name="Lindquist E."/>
            <person name="Kamisugi Y."/>
            <person name="Tanahashi T."/>
            <person name="Sakakibara K."/>
            <person name="Fujita T."/>
            <person name="Oishi K."/>
            <person name="Shin-I T."/>
            <person name="Kuroki Y."/>
            <person name="Toyoda A."/>
            <person name="Suzuki Y."/>
            <person name="Hashimoto A."/>
            <person name="Yamaguchi K."/>
            <person name="Sugano A."/>
            <person name="Kohara Y."/>
            <person name="Fujiyama A."/>
            <person name="Anterola A."/>
            <person name="Aoki S."/>
            <person name="Ashton N."/>
            <person name="Barbazuk W.B."/>
            <person name="Barker E."/>
            <person name="Bennetzen J."/>
            <person name="Bezanilla M."/>
            <person name="Blankenship R."/>
            <person name="Cho S.H."/>
            <person name="Dutcher S."/>
            <person name="Estelle M."/>
            <person name="Fawcett J.A."/>
            <person name="Gundlach H."/>
            <person name="Hanada K."/>
            <person name="Heyl A."/>
            <person name="Hicks K.A."/>
            <person name="Hugh J."/>
            <person name="Lohr M."/>
            <person name="Mayer K."/>
            <person name="Melkozernov A."/>
            <person name="Murata T."/>
            <person name="Nelson D."/>
            <person name="Pils B."/>
            <person name="Prigge M."/>
            <person name="Reiss B."/>
            <person name="Renner T."/>
            <person name="Rombauts S."/>
            <person name="Rushton P."/>
            <person name="Sanderfoot A."/>
            <person name="Schween G."/>
            <person name="Shiu S.-H."/>
            <person name="Stueber K."/>
            <person name="Theodoulou F.L."/>
            <person name="Tu H."/>
            <person name="Van de Peer Y."/>
            <person name="Verrier P.J."/>
            <person name="Waters E."/>
            <person name="Wood A."/>
            <person name="Yang L."/>
            <person name="Cove D."/>
            <person name="Cuming A."/>
            <person name="Hasebe M."/>
            <person name="Lucas S."/>
            <person name="Mishler D.B."/>
            <person name="Reski R."/>
            <person name="Grigoriev I."/>
            <person name="Quatrano R.S."/>
            <person name="Boore J.L."/>
        </authorList>
    </citation>
    <scope>NUCLEOTIDE SEQUENCE [LARGE SCALE GENOMIC DNA]</scope>
</reference>
<sequence length="504" mass="55851">MSSMRGDSISNFGEDGAQHPIYVFCASRCSQRPRARETAPDAVTEVGACHSTSIRTCMTSHLHRCTDLSSDEGAINLDHSISTGAKLVVRKGACSQGISSQLANEILVQIGVVSQVLSRKFATNVGICGCEPAYYLALRILIPKELRREARRISECSHRHSDEFGYDFTSAAMTQSMGMRAAKSVPVVAWAILTAILVLRELENGLRLVERGCPERAAYSWRSNIAPLDKFLCMATNFFVYASRSDDGKWITGYAGTLLVSVLAFMAVEGSRLKSGLFLSVTWIYSIISQITGMSMSFCLLWLPMYFLCDAGTRDHNQAWKKKISLPRVSAIAFAFLFLWLTAIALFFPLKTDKKQIVCLIFFAMPIAVNVVHLPFATPFDAPQQKGHKGVIALHLLQAAFGLTWHLVALLYVFCDHDIPSRVIQLFISHRAEEWPAYFLLINSVSLFLSFVYLAAVEDGPLIALIEFIGAFIFGPAFVVSAHCVYREQCISKAVSSARKKRKV</sequence>
<gene>
    <name evidence="2" type="ORF">PHYPADRAFT_173216</name>
</gene>
<feature type="transmembrane region" description="Helical" evidence="1">
    <location>
        <begin position="251"/>
        <end position="271"/>
    </location>
</feature>
<evidence type="ECO:0000256" key="1">
    <source>
        <dbReference type="SAM" id="Phobius"/>
    </source>
</evidence>
<keyword evidence="1" id="KW-0812">Transmembrane</keyword>
<dbReference type="eggNOG" id="ENOG502SF3M">
    <property type="taxonomic scope" value="Eukaryota"/>
</dbReference>
<proteinExistence type="predicted"/>
<feature type="transmembrane region" description="Helical" evidence="1">
    <location>
        <begin position="462"/>
        <end position="486"/>
    </location>
</feature>
<keyword evidence="1" id="KW-1133">Transmembrane helix</keyword>
<feature type="transmembrane region" description="Helical" evidence="1">
    <location>
        <begin position="435"/>
        <end position="456"/>
    </location>
</feature>
<keyword evidence="1" id="KW-0472">Membrane</keyword>
<feature type="transmembrane region" description="Helical" evidence="1">
    <location>
        <begin position="283"/>
        <end position="308"/>
    </location>
</feature>
<accession>A9U1W3</accession>
<feature type="transmembrane region" description="Helical" evidence="1">
    <location>
        <begin position="357"/>
        <end position="376"/>
    </location>
</feature>
<feature type="transmembrane region" description="Helical" evidence="1">
    <location>
        <begin position="328"/>
        <end position="350"/>
    </location>
</feature>
<name>A9U1W3_PHYPA</name>
<dbReference type="EMBL" id="DS545310">
    <property type="protein sequence ID" value="EDQ50342.1"/>
    <property type="molecule type" value="Genomic_DNA"/>
</dbReference>
<feature type="transmembrane region" description="Helical" evidence="1">
    <location>
        <begin position="396"/>
        <end position="414"/>
    </location>
</feature>
<dbReference type="AlphaFoldDB" id="A9U1W3"/>
<dbReference type="HOGENOM" id="CLU_835198_0_0_1"/>